<dbReference type="AlphaFoldDB" id="A0A7W5VIW0"/>
<accession>A0A7W5VIW0</accession>
<name>A0A7W5VIW0_9ACTN</name>
<dbReference type="EMBL" id="JACIBV010000001">
    <property type="protein sequence ID" value="MBB3728672.1"/>
    <property type="molecule type" value="Genomic_DNA"/>
</dbReference>
<sequence>MNSIGRGRKRTAPAGLLLATAVLYLWGLSASGWANSFYSAAAQAGSQSWKAFFFGSSDAANAITVDKTPARCCPASRWSSC</sequence>
<dbReference type="RefSeq" id="WP_183660639.1">
    <property type="nucleotide sequence ID" value="NZ_BAAAXX010000088.1"/>
</dbReference>
<gene>
    <name evidence="1" type="ORF">FHR33_004532</name>
</gene>
<organism evidence="1 2">
    <name type="scientific">Nonomuraea dietziae</name>
    <dbReference type="NCBI Taxonomy" id="65515"/>
    <lineage>
        <taxon>Bacteria</taxon>
        <taxon>Bacillati</taxon>
        <taxon>Actinomycetota</taxon>
        <taxon>Actinomycetes</taxon>
        <taxon>Streptosporangiales</taxon>
        <taxon>Streptosporangiaceae</taxon>
        <taxon>Nonomuraea</taxon>
    </lineage>
</organism>
<proteinExistence type="predicted"/>
<dbReference type="Proteomes" id="UP000579945">
    <property type="component" value="Unassembled WGS sequence"/>
</dbReference>
<comment type="caution">
    <text evidence="1">The sequence shown here is derived from an EMBL/GenBank/DDBJ whole genome shotgun (WGS) entry which is preliminary data.</text>
</comment>
<reference evidence="1 2" key="1">
    <citation type="submission" date="2020-08" db="EMBL/GenBank/DDBJ databases">
        <title>Sequencing the genomes of 1000 actinobacteria strains.</title>
        <authorList>
            <person name="Klenk H.-P."/>
        </authorList>
    </citation>
    <scope>NUCLEOTIDE SEQUENCE [LARGE SCALE GENOMIC DNA]</scope>
    <source>
        <strain evidence="1 2">DSM 44320</strain>
    </source>
</reference>
<evidence type="ECO:0000313" key="1">
    <source>
        <dbReference type="EMBL" id="MBB3728672.1"/>
    </source>
</evidence>
<protein>
    <submittedName>
        <fullName evidence="1">Uncharacterized protein</fullName>
    </submittedName>
</protein>
<dbReference type="GeneID" id="95390899"/>
<evidence type="ECO:0000313" key="2">
    <source>
        <dbReference type="Proteomes" id="UP000579945"/>
    </source>
</evidence>
<keyword evidence="2" id="KW-1185">Reference proteome</keyword>